<dbReference type="GO" id="GO:0008270">
    <property type="term" value="F:zinc ion binding"/>
    <property type="evidence" value="ECO:0007669"/>
    <property type="project" value="UniProtKB-KW"/>
</dbReference>
<feature type="transmembrane region" description="Helical" evidence="3">
    <location>
        <begin position="12"/>
        <end position="35"/>
    </location>
</feature>
<dbReference type="Pfam" id="PF10344">
    <property type="entry name" value="Hobbit"/>
    <property type="match status" value="2"/>
</dbReference>
<feature type="transmembrane region" description="Helical" evidence="3">
    <location>
        <begin position="41"/>
        <end position="62"/>
    </location>
</feature>
<keyword evidence="1" id="KW-0862">Zinc</keyword>
<gene>
    <name evidence="4" type="ORF">ACHAWU_005569</name>
</gene>
<keyword evidence="1" id="KW-0863">Zinc-finger</keyword>
<dbReference type="EMBL" id="JALLBG020000011">
    <property type="protein sequence ID" value="KAL3772392.1"/>
    <property type="molecule type" value="Genomic_DNA"/>
</dbReference>
<evidence type="ECO:0000256" key="1">
    <source>
        <dbReference type="PROSITE-ProRule" id="PRU00432"/>
    </source>
</evidence>
<reference evidence="4 5" key="1">
    <citation type="submission" date="2024-10" db="EMBL/GenBank/DDBJ databases">
        <title>Updated reference genomes for cyclostephanoid diatoms.</title>
        <authorList>
            <person name="Roberts W.R."/>
            <person name="Alverson A.J."/>
        </authorList>
    </citation>
    <scope>NUCLEOTIDE SEQUENCE [LARGE SCALE GENOMIC DNA]</scope>
    <source>
        <strain evidence="4 5">AJA232-27</strain>
    </source>
</reference>
<name>A0ABD3N8R1_9STRA</name>
<dbReference type="InterPro" id="IPR045167">
    <property type="entry name" value="Hobbit"/>
</dbReference>
<keyword evidence="3" id="KW-1133">Transmembrane helix</keyword>
<accession>A0ABD3N8R1</accession>
<feature type="compositionally biased region" description="Low complexity" evidence="2">
    <location>
        <begin position="2598"/>
        <end position="2608"/>
    </location>
</feature>
<feature type="transmembrane region" description="Helical" evidence="3">
    <location>
        <begin position="152"/>
        <end position="175"/>
    </location>
</feature>
<dbReference type="Pfam" id="PF00779">
    <property type="entry name" value="BTK"/>
    <property type="match status" value="1"/>
</dbReference>
<comment type="caution">
    <text evidence="4">The sequence shown here is derived from an EMBL/GenBank/DDBJ whole genome shotgun (WGS) entry which is preliminary data.</text>
</comment>
<keyword evidence="1" id="KW-0479">Metal-binding</keyword>
<keyword evidence="5" id="KW-1185">Reference proteome</keyword>
<keyword evidence="3" id="KW-0472">Membrane</keyword>
<dbReference type="InterPro" id="IPR001562">
    <property type="entry name" value="Znf_Btk_motif"/>
</dbReference>
<evidence type="ECO:0000256" key="3">
    <source>
        <dbReference type="SAM" id="Phobius"/>
    </source>
</evidence>
<protein>
    <submittedName>
        <fullName evidence="4">Uncharacterized protein</fullName>
    </submittedName>
</protein>
<dbReference type="PANTHER" id="PTHR15678:SF6">
    <property type="entry name" value="BRIDGE-LIKE LIPID TRANSFER PROTEIN FAMILY MEMBER 2"/>
    <property type="match status" value="1"/>
</dbReference>
<proteinExistence type="predicted"/>
<keyword evidence="3" id="KW-0812">Transmembrane</keyword>
<organism evidence="4 5">
    <name type="scientific">Discostella pseudostelligera</name>
    <dbReference type="NCBI Taxonomy" id="259834"/>
    <lineage>
        <taxon>Eukaryota</taxon>
        <taxon>Sar</taxon>
        <taxon>Stramenopiles</taxon>
        <taxon>Ochrophyta</taxon>
        <taxon>Bacillariophyta</taxon>
        <taxon>Coscinodiscophyceae</taxon>
        <taxon>Thalassiosirophycidae</taxon>
        <taxon>Stephanodiscales</taxon>
        <taxon>Stephanodiscaceae</taxon>
        <taxon>Discostella</taxon>
    </lineage>
</organism>
<feature type="compositionally biased region" description="Basic residues" evidence="2">
    <location>
        <begin position="2648"/>
        <end position="2660"/>
    </location>
</feature>
<feature type="compositionally biased region" description="Low complexity" evidence="2">
    <location>
        <begin position="2616"/>
        <end position="2630"/>
    </location>
</feature>
<evidence type="ECO:0000313" key="5">
    <source>
        <dbReference type="Proteomes" id="UP001530293"/>
    </source>
</evidence>
<feature type="region of interest" description="Disordered" evidence="2">
    <location>
        <begin position="2577"/>
        <end position="2660"/>
    </location>
</feature>
<dbReference type="PANTHER" id="PTHR15678">
    <property type="entry name" value="ANTIGEN MLAA-22-RELATED"/>
    <property type="match status" value="1"/>
</dbReference>
<evidence type="ECO:0000256" key="2">
    <source>
        <dbReference type="SAM" id="MobiDB-lite"/>
    </source>
</evidence>
<evidence type="ECO:0000313" key="4">
    <source>
        <dbReference type="EMBL" id="KAL3772392.1"/>
    </source>
</evidence>
<dbReference type="PROSITE" id="PS51113">
    <property type="entry name" value="ZF_BTK"/>
    <property type="match status" value="1"/>
</dbReference>
<sequence>MSSEGVIAARRIQICLFLVELSLAISMVMVAYVLLNVLPFSLYWASGICSTMALVWLIKAVLGALESLKNRVAALDGSNATDNDILRNNESDVLKSYELMQERRLESQFTSERDSKSVSFDDQNSSAPLEISQTKQFLIDMEDEKNAPIETIAFHLLAVLATVLLQFAVRVLVIVQNIRRSLPRRRRANSDKMQWSDTPFAIGRNMSSSGASFHIFSFLNKWLECGDDTNPDSHVRDSSISIKAVSFDRISVGSSFITIYPPRQNPSARSQLSWLGIVFNDIDICVEMHLERKHRTTPGEGVSTNVAQSISLQFKMDAVEIGVFPFAVDWCNGSGMQMNVIASSNAGAKPEHGSIGFDMSVAMNRLHMHRFNCLSPPEGPKTKSKVSVVSWDAIQSSLHLRTKPGISKSNNQSSSTRKPVSLMTFPSGYGLLYDSKCGIVRKKSLPRRIYLTIGDLSCMNMLALGIHVGNLQILLIEGEVLFQNISESMIRTNSITRGSATTEKVKTKKSSVHVGEVKATIALQMYAIQSTSCDDNNGVTLDCFSFQTSRLDILLSKNDLHAMPAADNERSNGASFPLLVVGTREVSVRYEAFSSDLLNESQVAASDPVVFKRIEAKLISHHSPELSKCAIVGWDSIIVRADETVVNKLTSIKNSLEVSKLAVADMQRRALEIQQIHSIIDKPNPSQISDASTENTTKNALERIEISCGSVDVIVELLQSLQPTNTDGMDRNDKLRVTLLQQATSILITRKQSTSRGESYTYGCAHADLQPEQLFYSEVEKCGHHYFVEAFIVRAEGSVTFSPHLALPVIDDDSKFSGTYRPTAVSYYGNFTNLMCLSAVPYNLRMSSPMSGYVSKAIHVSFRSLEVYERYAKRPEIQPSFQLNSTVTQRIGWNMTPTDDIVANRVLIMQCSGSFCLAEEFSNTRKRAEMISFQFCKGSNELELVWSPILQWQQVSCSNSIQRALALFSASSSKSKATGSILSSHTTNIRIGVDSDVTAIIHAFVGVKTKARTVIKGGSTISISFAKYPCPSSQSLKQTTKPGISFRANEMMIHLNDIAAPIFIFEGVTFQNYLRRAHETEINEYISKTQCSDLCGDSIVMDHQGHPLKEIFELNFAGRTTAKFPPALHFGEVVDDVVLLPKALFDGLNRMKEDYKKQKPQYQLMSIKCSFSLLDVSLMGDDPNSEVTIMVPGDSSVTPSQPSILRDEFRILFEGTDVSIERNAPPEWTQNQINGLDEDDSTYLFSSSQGGLMSLSMNRVSCALHPLDLGNPLLRVDDFAMNGYLHLAGLCPTNPGVQEGKIVKSFLFCHHNHSADRCLSAQELRSCCCCYGVSLYSSGLPVKVYSDCRVTFGQFHIVYGSVMNNSIPRFMECIQRMLPPPSKSSGQEVSIPLSWWDNIRFFVHGAVSMSADEFSIRWLLDSHTLWDQSIHLVCNKFNIGYLVGSYKIDASTVTVSIPGVAYDTSVHPSARVATPLILQTNETNSGADTKRHPLLFVPSFRARIRFVWEMLEPGGSSSRHHSIYMKPKDGTARCDKFAAFRSDGVNVQFQLELHGNDSVGADNWVALRTDVLPWFTHINSTLEFLPAQNKKKADSFPKFRSVTMKLRVHEMRLVTWFEDEEELDGLCLILRTVNYNASIDGRKEIVLDGPVKAALLDVRGFDHIDNVDISLWDVIDSRARRENISECDPMQGRNDCDMNESLQCTNVDIGTAPFLKLQELSSHIDELDYVVVTDQIDIRNQSMTKILSGCDETDKDQNDGISDLKESQTFDGVDGTTWSILVARCRLLWTIAIRDAIMTISKDLIYTVGFMKSQQRQLQLLSGGTSGEVPIENESYEVTTASIVRVAGEPKSRHRSMLDYLLDENLDVDSTQQDTSRASANSGADDLLEQNPTLPTLEIHFSNPQIQLHSIATGGSIIVAMESADVEARRFVHLLVANLRSKSGNVCPSDLLIRTEQTYNLTNMEAFSHSTRVDINVGLPWLEVCSTKNDRQVTQQSVPLEERFGINESVFRQITDTSELTWNDEISLNLDERFDDSRTYPYASEEQLTCSNKLQGISHHQYPSNLRRHEPLAFMKSGLLRPILDKFTFQSRQLFHRPPIHNSARELVYFLKQGMVVGQDEAAVDDTELHIDLLNFNLDSYQFKTTIDVIRNVLLEVPKPYRRREYIDQVEDNVTASNETSSRVASAAALHMEDVLRGESKHQGKKGRQMLRTAAMGLMQETEDKIALNGDEVFRRVSYRLSKLQSCIRSHDEIDDVQIDFTGFHGQHDYSTVGSVVSQFSLEDLRVSSSRPSPDSIVFLDPTSIVKSVLGNERSPCGRCDQFFNPSQNDLNSCVFHIGQYKYGKWTCCKSSNAAAPGCRTGPHSGKERAAVIRVETLPRTVEGISLYSHFEVNLFPGIPHKLVLQISKSMSRLLMSYFFVEDDNDDDIDTMLTVSDDASATSDSFSTQVEFSPKPISKKKAMLIGGKGTPYSASKRSNEGVSDSVELRSSVVDAPKKKPEIVFVKVWRVGYVDVNISLGGFKRLPLSSLDICVPAYSKAYEIGTWEYLGKKYLSHLVREVLKSGASSGLEKFRRKMMGSASNPSPSGLLGDLRDSTSSDYETSSTPRMPLPPRLPAMSADSVSVESESSTRLWGRPKGASDILGTPTKKKRSLFSKHSR</sequence>
<dbReference type="Proteomes" id="UP001530293">
    <property type="component" value="Unassembled WGS sequence"/>
</dbReference>